<reference evidence="2" key="5">
    <citation type="journal article" date="2021" name="G3 (Bethesda)">
        <title>Aegilops tauschii genome assembly Aet v5.0 features greater sequence contiguity and improved annotation.</title>
        <authorList>
            <person name="Wang L."/>
            <person name="Zhu T."/>
            <person name="Rodriguez J.C."/>
            <person name="Deal K.R."/>
            <person name="Dubcovsky J."/>
            <person name="McGuire P.E."/>
            <person name="Lux T."/>
            <person name="Spannagl M."/>
            <person name="Mayer K.F.X."/>
            <person name="Baldrich P."/>
            <person name="Meyers B.C."/>
            <person name="Huo N."/>
            <person name="Gu Y.Q."/>
            <person name="Zhou H."/>
            <person name="Devos K.M."/>
            <person name="Bennetzen J.L."/>
            <person name="Unver T."/>
            <person name="Budak H."/>
            <person name="Gulick P.J."/>
            <person name="Galiba G."/>
            <person name="Kalapos B."/>
            <person name="Nelson D.R."/>
            <person name="Li P."/>
            <person name="You F.M."/>
            <person name="Luo M.C."/>
            <person name="Dvorak J."/>
        </authorList>
    </citation>
    <scope>NUCLEOTIDE SEQUENCE [LARGE SCALE GENOMIC DNA]</scope>
    <source>
        <strain evidence="2">cv. AL8/78</strain>
    </source>
</reference>
<sequence>MSHLSSYKYIMQQQEIKKTKKKDHKQSGHQLRLCHI</sequence>
<keyword evidence="3" id="KW-1185">Reference proteome</keyword>
<protein>
    <submittedName>
        <fullName evidence="2">Uncharacterized protein</fullName>
    </submittedName>
</protein>
<proteinExistence type="predicted"/>
<evidence type="ECO:0000256" key="1">
    <source>
        <dbReference type="SAM" id="MobiDB-lite"/>
    </source>
</evidence>
<accession>A0A453I4S4</accession>
<organism evidence="2 3">
    <name type="scientific">Aegilops tauschii subsp. strangulata</name>
    <name type="common">Goatgrass</name>
    <dbReference type="NCBI Taxonomy" id="200361"/>
    <lineage>
        <taxon>Eukaryota</taxon>
        <taxon>Viridiplantae</taxon>
        <taxon>Streptophyta</taxon>
        <taxon>Embryophyta</taxon>
        <taxon>Tracheophyta</taxon>
        <taxon>Spermatophyta</taxon>
        <taxon>Magnoliopsida</taxon>
        <taxon>Liliopsida</taxon>
        <taxon>Poales</taxon>
        <taxon>Poaceae</taxon>
        <taxon>BOP clade</taxon>
        <taxon>Pooideae</taxon>
        <taxon>Triticodae</taxon>
        <taxon>Triticeae</taxon>
        <taxon>Triticinae</taxon>
        <taxon>Aegilops</taxon>
    </lineage>
</organism>
<dbReference type="EnsemblPlants" id="AET4Gv20446000.13">
    <property type="protein sequence ID" value="AET4Gv20446000.13"/>
    <property type="gene ID" value="AET4Gv20446000"/>
</dbReference>
<dbReference type="Proteomes" id="UP000015105">
    <property type="component" value="Chromosome 4D"/>
</dbReference>
<reference evidence="3" key="1">
    <citation type="journal article" date="2014" name="Science">
        <title>Ancient hybridizations among the ancestral genomes of bread wheat.</title>
        <authorList>
            <consortium name="International Wheat Genome Sequencing Consortium,"/>
            <person name="Marcussen T."/>
            <person name="Sandve S.R."/>
            <person name="Heier L."/>
            <person name="Spannagl M."/>
            <person name="Pfeifer M."/>
            <person name="Jakobsen K.S."/>
            <person name="Wulff B.B."/>
            <person name="Steuernagel B."/>
            <person name="Mayer K.F."/>
            <person name="Olsen O.A."/>
        </authorList>
    </citation>
    <scope>NUCLEOTIDE SEQUENCE [LARGE SCALE GENOMIC DNA]</scope>
    <source>
        <strain evidence="3">cv. AL8/78</strain>
    </source>
</reference>
<reference evidence="3" key="2">
    <citation type="journal article" date="2017" name="Nat. Plants">
        <title>The Aegilops tauschii genome reveals multiple impacts of transposons.</title>
        <authorList>
            <person name="Zhao G."/>
            <person name="Zou C."/>
            <person name="Li K."/>
            <person name="Wang K."/>
            <person name="Li T."/>
            <person name="Gao L."/>
            <person name="Zhang X."/>
            <person name="Wang H."/>
            <person name="Yang Z."/>
            <person name="Liu X."/>
            <person name="Jiang W."/>
            <person name="Mao L."/>
            <person name="Kong X."/>
            <person name="Jiao Y."/>
            <person name="Jia J."/>
        </authorList>
    </citation>
    <scope>NUCLEOTIDE SEQUENCE [LARGE SCALE GENOMIC DNA]</scope>
    <source>
        <strain evidence="3">cv. AL8/78</strain>
    </source>
</reference>
<feature type="region of interest" description="Disordered" evidence="1">
    <location>
        <begin position="17"/>
        <end position="36"/>
    </location>
</feature>
<reference evidence="2" key="4">
    <citation type="submission" date="2019-03" db="UniProtKB">
        <authorList>
            <consortium name="EnsemblPlants"/>
        </authorList>
    </citation>
    <scope>IDENTIFICATION</scope>
</reference>
<dbReference type="Gramene" id="AET4Gv20446000.13">
    <property type="protein sequence ID" value="AET4Gv20446000.13"/>
    <property type="gene ID" value="AET4Gv20446000"/>
</dbReference>
<reference evidence="2" key="3">
    <citation type="journal article" date="2017" name="Nature">
        <title>Genome sequence of the progenitor of the wheat D genome Aegilops tauschii.</title>
        <authorList>
            <person name="Luo M.C."/>
            <person name="Gu Y.Q."/>
            <person name="Puiu D."/>
            <person name="Wang H."/>
            <person name="Twardziok S.O."/>
            <person name="Deal K.R."/>
            <person name="Huo N."/>
            <person name="Zhu T."/>
            <person name="Wang L."/>
            <person name="Wang Y."/>
            <person name="McGuire P.E."/>
            <person name="Liu S."/>
            <person name="Long H."/>
            <person name="Ramasamy R.K."/>
            <person name="Rodriguez J.C."/>
            <person name="Van S.L."/>
            <person name="Yuan L."/>
            <person name="Wang Z."/>
            <person name="Xia Z."/>
            <person name="Xiao L."/>
            <person name="Anderson O.D."/>
            <person name="Ouyang S."/>
            <person name="Liang Y."/>
            <person name="Zimin A.V."/>
            <person name="Pertea G."/>
            <person name="Qi P."/>
            <person name="Bennetzen J.L."/>
            <person name="Dai X."/>
            <person name="Dawson M.W."/>
            <person name="Muller H.G."/>
            <person name="Kugler K."/>
            <person name="Rivarola-Duarte L."/>
            <person name="Spannagl M."/>
            <person name="Mayer K.F.X."/>
            <person name="Lu F.H."/>
            <person name="Bevan M.W."/>
            <person name="Leroy P."/>
            <person name="Li P."/>
            <person name="You F.M."/>
            <person name="Sun Q."/>
            <person name="Liu Z."/>
            <person name="Lyons E."/>
            <person name="Wicker T."/>
            <person name="Salzberg S.L."/>
            <person name="Devos K.M."/>
            <person name="Dvorak J."/>
        </authorList>
    </citation>
    <scope>NUCLEOTIDE SEQUENCE [LARGE SCALE GENOMIC DNA]</scope>
    <source>
        <strain evidence="2">cv. AL8/78</strain>
    </source>
</reference>
<evidence type="ECO:0000313" key="2">
    <source>
        <dbReference type="EnsemblPlants" id="AET4Gv20446000.13"/>
    </source>
</evidence>
<dbReference type="AlphaFoldDB" id="A0A453I4S4"/>
<name>A0A453I4S4_AEGTS</name>
<evidence type="ECO:0000313" key="3">
    <source>
        <dbReference type="Proteomes" id="UP000015105"/>
    </source>
</evidence>